<dbReference type="PROSITE" id="PS50297">
    <property type="entry name" value="ANK_REP_REGION"/>
    <property type="match status" value="1"/>
</dbReference>
<protein>
    <recommendedName>
        <fullName evidence="6">Ankyrin</fullName>
    </recommendedName>
</protein>
<dbReference type="PANTHER" id="PTHR24126:SF14">
    <property type="entry name" value="ANK_REP_REGION DOMAIN-CONTAINING PROTEIN"/>
    <property type="match status" value="1"/>
</dbReference>
<dbReference type="PANTHER" id="PTHR24126">
    <property type="entry name" value="ANKYRIN REPEAT, PH AND SEC7 DOMAIN CONTAINING PROTEIN SECG-RELATED"/>
    <property type="match status" value="1"/>
</dbReference>
<gene>
    <name evidence="4" type="ORF">DSLASN_24410</name>
</gene>
<dbReference type="InterPro" id="IPR036770">
    <property type="entry name" value="Ankyrin_rpt-contain_sf"/>
</dbReference>
<evidence type="ECO:0000313" key="4">
    <source>
        <dbReference type="EMBL" id="BCS96809.1"/>
    </source>
</evidence>
<name>A0ABM7PHY2_9BACT</name>
<reference evidence="4 5" key="1">
    <citation type="submission" date="2021-02" db="EMBL/GenBank/DDBJ databases">
        <title>Complete genome of Desulfoluna sp. strain ASN36.</title>
        <authorList>
            <person name="Takahashi A."/>
            <person name="Kojima H."/>
            <person name="Fukui M."/>
        </authorList>
    </citation>
    <scope>NUCLEOTIDE SEQUENCE [LARGE SCALE GENOMIC DNA]</scope>
    <source>
        <strain evidence="4 5">ASN36</strain>
    </source>
</reference>
<evidence type="ECO:0000313" key="5">
    <source>
        <dbReference type="Proteomes" id="UP001320148"/>
    </source>
</evidence>
<feature type="repeat" description="ANK" evidence="3">
    <location>
        <begin position="418"/>
        <end position="450"/>
    </location>
</feature>
<evidence type="ECO:0000256" key="3">
    <source>
        <dbReference type="PROSITE-ProRule" id="PRU00023"/>
    </source>
</evidence>
<sequence>MTGMEKARLVVDVMVPAFKACVSGDFSKLTADSKYSGVVIDEENEEIRFEASVFFDATGHTLSGTVGREDARIHLGESWEDADRDVARVVQETLAFYHREEKTDEGVRVFFRHATLESKGFYYEVRLDIRYGDATPALTLGCYRKDRSRSTTVFTDGRTTWKTENTEVNGDGGTPSAGVVMYRGPADNGGIFGRHQLTVYYMEGVPWLSFHPQVYPMWSKGNPEAAEKGFIKELQGVSVDGKSLVSFERGAVRRPQFVLGSKQSSIPLNAQDLALLKEGEAIRFDFLTPVGEKMQVLFPLNGSMEAITALEAFEGTKPVTSLVGWVLAGDWEGLQGAIRKGISASGRGALGRSPLSLAVKMEDAQAIRILGKAQNLDREEKNSEGDGFLHIAAHYLHGTKVLRALLDIGCNPDSRDSNGRTPLSRTVCYEGFRKIDLLLKAGADINATDTDGYTPLHHTVRNRFSSADETAYLIGKGANKNKPTSEGNTPLMVAIDNQCWDHIKTLMDLDVSLSPKNTKGQNALAMAEAYRDSSDLTDMIPMLILAGDGAVKQTRESYKNLAEMIETKGFYFLGFKNSTSETVHVAIRLKDTDGDWVTRAWAKIEPGEKRLMGRSTNSIFYYFAESESWIWEGTDNTRTISGKEYGMRELKLDLDDRGEPYYHNLK</sequence>
<evidence type="ECO:0000256" key="2">
    <source>
        <dbReference type="ARBA" id="ARBA00023043"/>
    </source>
</evidence>
<dbReference type="Proteomes" id="UP001320148">
    <property type="component" value="Chromosome"/>
</dbReference>
<evidence type="ECO:0000256" key="1">
    <source>
        <dbReference type="ARBA" id="ARBA00022737"/>
    </source>
</evidence>
<keyword evidence="2 3" id="KW-0040">ANK repeat</keyword>
<evidence type="ECO:0008006" key="6">
    <source>
        <dbReference type="Google" id="ProtNLM"/>
    </source>
</evidence>
<dbReference type="Gene3D" id="1.25.40.20">
    <property type="entry name" value="Ankyrin repeat-containing domain"/>
    <property type="match status" value="1"/>
</dbReference>
<accession>A0ABM7PHY2</accession>
<feature type="repeat" description="ANK" evidence="3">
    <location>
        <begin position="384"/>
        <end position="417"/>
    </location>
</feature>
<dbReference type="PROSITE" id="PS50088">
    <property type="entry name" value="ANK_REPEAT"/>
    <property type="match status" value="2"/>
</dbReference>
<dbReference type="SMART" id="SM00248">
    <property type="entry name" value="ANK"/>
    <property type="match status" value="5"/>
</dbReference>
<dbReference type="SUPFAM" id="SSF48403">
    <property type="entry name" value="Ankyrin repeat"/>
    <property type="match status" value="1"/>
</dbReference>
<keyword evidence="5" id="KW-1185">Reference proteome</keyword>
<organism evidence="4 5">
    <name type="scientific">Desulfoluna limicola</name>
    <dbReference type="NCBI Taxonomy" id="2810562"/>
    <lineage>
        <taxon>Bacteria</taxon>
        <taxon>Pseudomonadati</taxon>
        <taxon>Thermodesulfobacteriota</taxon>
        <taxon>Desulfobacteria</taxon>
        <taxon>Desulfobacterales</taxon>
        <taxon>Desulfolunaceae</taxon>
        <taxon>Desulfoluna</taxon>
    </lineage>
</organism>
<dbReference type="Pfam" id="PF12796">
    <property type="entry name" value="Ank_2"/>
    <property type="match status" value="1"/>
</dbReference>
<keyword evidence="1" id="KW-0677">Repeat</keyword>
<dbReference type="InterPro" id="IPR002110">
    <property type="entry name" value="Ankyrin_rpt"/>
</dbReference>
<dbReference type="EMBL" id="AP024488">
    <property type="protein sequence ID" value="BCS96809.1"/>
    <property type="molecule type" value="Genomic_DNA"/>
</dbReference>
<proteinExistence type="predicted"/>